<dbReference type="SUPFAM" id="SSF55068">
    <property type="entry name" value="Peptide methionine sulfoxide reductase"/>
    <property type="match status" value="1"/>
</dbReference>
<organism evidence="8 9">
    <name type="scientific">Gnomoniopsis smithogilvyi</name>
    <dbReference type="NCBI Taxonomy" id="1191159"/>
    <lineage>
        <taxon>Eukaryota</taxon>
        <taxon>Fungi</taxon>
        <taxon>Dikarya</taxon>
        <taxon>Ascomycota</taxon>
        <taxon>Pezizomycotina</taxon>
        <taxon>Sordariomycetes</taxon>
        <taxon>Sordariomycetidae</taxon>
        <taxon>Diaporthales</taxon>
        <taxon>Gnomoniaceae</taxon>
        <taxon>Gnomoniopsis</taxon>
    </lineage>
</organism>
<reference evidence="8" key="1">
    <citation type="submission" date="2022-10" db="EMBL/GenBank/DDBJ databases">
        <title>Tapping the CABI collections for fungal endophytes: first genome assemblies for Collariella, Neodidymelliopsis, Ascochyta clinopodiicola, Didymella pomorum, Didymosphaeria variabile, Neocosmospora piperis and Neocucurbitaria cava.</title>
        <authorList>
            <person name="Hill R."/>
        </authorList>
    </citation>
    <scope>NUCLEOTIDE SEQUENCE</scope>
    <source>
        <strain evidence="8">IMI 355082</strain>
    </source>
</reference>
<dbReference type="Pfam" id="PF01625">
    <property type="entry name" value="PMSR"/>
    <property type="match status" value="1"/>
</dbReference>
<comment type="similarity">
    <text evidence="1">Belongs to the MsrA Met sulfoxide reductase family.</text>
</comment>
<evidence type="ECO:0000256" key="6">
    <source>
        <dbReference type="ARBA" id="ARBA00048782"/>
    </source>
</evidence>
<dbReference type="EC" id="1.8.4.11" evidence="2"/>
<dbReference type="InterPro" id="IPR036509">
    <property type="entry name" value="Met_Sox_Rdtase_MsrA_sf"/>
</dbReference>
<comment type="catalytic activity">
    <reaction evidence="5">
        <text>L-methionyl-[protein] + [thioredoxin]-disulfide + H2O = L-methionyl-(S)-S-oxide-[protein] + [thioredoxin]-dithiol</text>
        <dbReference type="Rhea" id="RHEA:14217"/>
        <dbReference type="Rhea" id="RHEA-COMP:10698"/>
        <dbReference type="Rhea" id="RHEA-COMP:10700"/>
        <dbReference type="Rhea" id="RHEA-COMP:12313"/>
        <dbReference type="Rhea" id="RHEA-COMP:12315"/>
        <dbReference type="ChEBI" id="CHEBI:15377"/>
        <dbReference type="ChEBI" id="CHEBI:16044"/>
        <dbReference type="ChEBI" id="CHEBI:29950"/>
        <dbReference type="ChEBI" id="CHEBI:44120"/>
        <dbReference type="ChEBI" id="CHEBI:50058"/>
        <dbReference type="EC" id="1.8.4.11"/>
    </reaction>
</comment>
<name>A0A9W8Z676_9PEZI</name>
<dbReference type="OrthoDB" id="77405at2759"/>
<evidence type="ECO:0000313" key="9">
    <source>
        <dbReference type="Proteomes" id="UP001140453"/>
    </source>
</evidence>
<dbReference type="GO" id="GO:0034599">
    <property type="term" value="P:cellular response to oxidative stress"/>
    <property type="evidence" value="ECO:0007669"/>
    <property type="project" value="UniProtKB-ARBA"/>
</dbReference>
<feature type="domain" description="Peptide methionine sulphoxide reductase MsrA" evidence="7">
    <location>
        <begin position="42"/>
        <end position="196"/>
    </location>
</feature>
<dbReference type="AlphaFoldDB" id="A0A9W8Z676"/>
<gene>
    <name evidence="8" type="primary">mxr1</name>
    <name evidence="8" type="ORF">N0V93_001805</name>
</gene>
<evidence type="ECO:0000256" key="2">
    <source>
        <dbReference type="ARBA" id="ARBA00012502"/>
    </source>
</evidence>
<dbReference type="GO" id="GO:0008113">
    <property type="term" value="F:peptide-methionine (S)-S-oxide reductase activity"/>
    <property type="evidence" value="ECO:0007669"/>
    <property type="project" value="UniProtKB-EC"/>
</dbReference>
<keyword evidence="9" id="KW-1185">Reference proteome</keyword>
<evidence type="ECO:0000256" key="1">
    <source>
        <dbReference type="ARBA" id="ARBA00005591"/>
    </source>
</evidence>
<evidence type="ECO:0000256" key="4">
    <source>
        <dbReference type="ARBA" id="ARBA00030643"/>
    </source>
</evidence>
<dbReference type="NCBIfam" id="TIGR00401">
    <property type="entry name" value="msrA"/>
    <property type="match status" value="1"/>
</dbReference>
<dbReference type="InterPro" id="IPR002569">
    <property type="entry name" value="Met_Sox_Rdtase_MsrA_dom"/>
</dbReference>
<dbReference type="EMBL" id="JAPEVB010000001">
    <property type="protein sequence ID" value="KAJ4397574.1"/>
    <property type="molecule type" value="Genomic_DNA"/>
</dbReference>
<dbReference type="FunFam" id="3.30.1060.10:FF:000006">
    <property type="entry name" value="Peptide methionine sulfoxide reductase"/>
    <property type="match status" value="1"/>
</dbReference>
<sequence>MTMPGFLARLTRPFTTASMFGVASENGVGSTTTAQIPEGAQKATVAAGCFWGVEHIFRKHYEGKGLYDARVGYIGGDVKNPSYRAVCTGSTGHAEATQIVYDPTKITYAQLIEFFYRTHDPTTRNRQGNDSGTQYRSAIFYHDAEQKKIAEEITAKVNEQWYSGKVTTEILEAGQWWDAEDYHQLYLHKNPFGYQCATHHYREFPPLK</sequence>
<evidence type="ECO:0000256" key="3">
    <source>
        <dbReference type="ARBA" id="ARBA00023002"/>
    </source>
</evidence>
<dbReference type="PANTHER" id="PTHR43774">
    <property type="entry name" value="PEPTIDE METHIONINE SULFOXIDE REDUCTASE"/>
    <property type="match status" value="1"/>
</dbReference>
<comment type="caution">
    <text evidence="8">The sequence shown here is derived from an EMBL/GenBank/DDBJ whole genome shotgun (WGS) entry which is preliminary data.</text>
</comment>
<evidence type="ECO:0000259" key="7">
    <source>
        <dbReference type="Pfam" id="PF01625"/>
    </source>
</evidence>
<keyword evidence="3 8" id="KW-0560">Oxidoreductase</keyword>
<evidence type="ECO:0000256" key="5">
    <source>
        <dbReference type="ARBA" id="ARBA00047806"/>
    </source>
</evidence>
<evidence type="ECO:0000313" key="8">
    <source>
        <dbReference type="EMBL" id="KAJ4397574.1"/>
    </source>
</evidence>
<dbReference type="PANTHER" id="PTHR43774:SF1">
    <property type="entry name" value="PEPTIDE METHIONINE SULFOXIDE REDUCTASE MSRA 2"/>
    <property type="match status" value="1"/>
</dbReference>
<accession>A0A9W8Z676</accession>
<comment type="catalytic activity">
    <reaction evidence="6">
        <text>[thioredoxin]-disulfide + L-methionine + H2O = L-methionine (S)-S-oxide + [thioredoxin]-dithiol</text>
        <dbReference type="Rhea" id="RHEA:19993"/>
        <dbReference type="Rhea" id="RHEA-COMP:10698"/>
        <dbReference type="Rhea" id="RHEA-COMP:10700"/>
        <dbReference type="ChEBI" id="CHEBI:15377"/>
        <dbReference type="ChEBI" id="CHEBI:29950"/>
        <dbReference type="ChEBI" id="CHEBI:50058"/>
        <dbReference type="ChEBI" id="CHEBI:57844"/>
        <dbReference type="ChEBI" id="CHEBI:58772"/>
        <dbReference type="EC" id="1.8.4.11"/>
    </reaction>
</comment>
<dbReference type="HAMAP" id="MF_01401">
    <property type="entry name" value="MsrA"/>
    <property type="match status" value="1"/>
</dbReference>
<dbReference type="Gene3D" id="3.30.1060.10">
    <property type="entry name" value="Peptide methionine sulphoxide reductase MsrA"/>
    <property type="match status" value="1"/>
</dbReference>
<proteinExistence type="inferred from homology"/>
<dbReference type="Proteomes" id="UP001140453">
    <property type="component" value="Unassembled WGS sequence"/>
</dbReference>
<protein>
    <recommendedName>
        <fullName evidence="2">peptide-methionine (S)-S-oxide reductase</fullName>
        <ecNumber evidence="2">1.8.4.11</ecNumber>
    </recommendedName>
    <alternativeName>
        <fullName evidence="4">Peptide-methionine (S)-S-oxide reductase</fullName>
    </alternativeName>
</protein>